<feature type="transmembrane region" description="Helical" evidence="1">
    <location>
        <begin position="32"/>
        <end position="51"/>
    </location>
</feature>
<protein>
    <submittedName>
        <fullName evidence="2">Cytochrome c oxidase assembly factor Coa1 family protein</fullName>
    </submittedName>
</protein>
<gene>
    <name evidence="2" type="ORF">P8935_01290</name>
</gene>
<proteinExistence type="predicted"/>
<keyword evidence="1" id="KW-0472">Membrane</keyword>
<accession>A0AAU7DJQ3</accession>
<name>A0AAU7DJQ3_9BACT</name>
<keyword evidence="1" id="KW-0812">Transmembrane</keyword>
<sequence>MTEQRVCKILIAMMFINLLCVASVPALHESRAVTKILWLLIGGIIAGILYIRFNVSIKRRVGILSIGWGRAMIWMMLAFPAWFLPFFIVFDFEERRSSTCQEAVRELHESEMAKGLFGDSIQIGWPVEGQAGWDQKDLLIPVDGNRGSGWLRVVSTKTDGVWKNEQLVITSLDGKIHEDILNTTPSPQQR</sequence>
<organism evidence="2">
    <name type="scientific">Telmatobacter sp. DSM 110680</name>
    <dbReference type="NCBI Taxonomy" id="3036704"/>
    <lineage>
        <taxon>Bacteria</taxon>
        <taxon>Pseudomonadati</taxon>
        <taxon>Acidobacteriota</taxon>
        <taxon>Terriglobia</taxon>
        <taxon>Terriglobales</taxon>
        <taxon>Acidobacteriaceae</taxon>
        <taxon>Telmatobacter</taxon>
    </lineage>
</organism>
<evidence type="ECO:0000313" key="2">
    <source>
        <dbReference type="EMBL" id="XBH17978.1"/>
    </source>
</evidence>
<feature type="transmembrane region" description="Helical" evidence="1">
    <location>
        <begin position="7"/>
        <end position="26"/>
    </location>
</feature>
<evidence type="ECO:0000256" key="1">
    <source>
        <dbReference type="SAM" id="Phobius"/>
    </source>
</evidence>
<dbReference type="EMBL" id="CP121196">
    <property type="protein sequence ID" value="XBH17978.1"/>
    <property type="molecule type" value="Genomic_DNA"/>
</dbReference>
<dbReference type="InterPro" id="IPR014807">
    <property type="entry name" value="Coa1"/>
</dbReference>
<feature type="transmembrane region" description="Helical" evidence="1">
    <location>
        <begin position="71"/>
        <end position="90"/>
    </location>
</feature>
<dbReference type="RefSeq" id="WP_348263204.1">
    <property type="nucleotide sequence ID" value="NZ_CP121196.1"/>
</dbReference>
<reference evidence="2" key="1">
    <citation type="submission" date="2023-03" db="EMBL/GenBank/DDBJ databases">
        <title>Edaphobacter sp.</title>
        <authorList>
            <person name="Huber K.J."/>
            <person name="Papendorf J."/>
            <person name="Pilke C."/>
            <person name="Bunk B."/>
            <person name="Sproeer C."/>
            <person name="Pester M."/>
        </authorList>
    </citation>
    <scope>NUCLEOTIDE SEQUENCE</scope>
    <source>
        <strain evidence="2">DSM 110680</strain>
    </source>
</reference>
<dbReference type="AlphaFoldDB" id="A0AAU7DJQ3"/>
<dbReference type="Pfam" id="PF08695">
    <property type="entry name" value="Coa1"/>
    <property type="match status" value="1"/>
</dbReference>
<keyword evidence="1" id="KW-1133">Transmembrane helix</keyword>